<evidence type="ECO:0000256" key="1">
    <source>
        <dbReference type="SAM" id="MobiDB-lite"/>
    </source>
</evidence>
<comment type="caution">
    <text evidence="2">The sequence shown here is derived from an EMBL/GenBank/DDBJ whole genome shotgun (WGS) entry which is preliminary data.</text>
</comment>
<dbReference type="AlphaFoldDB" id="A0A8T3CB93"/>
<name>A0A8T3CB93_DENNO</name>
<organism evidence="2 3">
    <name type="scientific">Dendrobium nobile</name>
    <name type="common">Orchid</name>
    <dbReference type="NCBI Taxonomy" id="94219"/>
    <lineage>
        <taxon>Eukaryota</taxon>
        <taxon>Viridiplantae</taxon>
        <taxon>Streptophyta</taxon>
        <taxon>Embryophyta</taxon>
        <taxon>Tracheophyta</taxon>
        <taxon>Spermatophyta</taxon>
        <taxon>Magnoliopsida</taxon>
        <taxon>Liliopsida</taxon>
        <taxon>Asparagales</taxon>
        <taxon>Orchidaceae</taxon>
        <taxon>Epidendroideae</taxon>
        <taxon>Malaxideae</taxon>
        <taxon>Dendrobiinae</taxon>
        <taxon>Dendrobium</taxon>
    </lineage>
</organism>
<protein>
    <submittedName>
        <fullName evidence="2">Uncharacterized protein</fullName>
    </submittedName>
</protein>
<proteinExistence type="predicted"/>
<dbReference type="Proteomes" id="UP000829196">
    <property type="component" value="Unassembled WGS sequence"/>
</dbReference>
<reference evidence="2" key="1">
    <citation type="journal article" date="2022" name="Front. Genet.">
        <title>Chromosome-Scale Assembly of the Dendrobium nobile Genome Provides Insights Into the Molecular Mechanism of the Biosynthesis of the Medicinal Active Ingredient of Dendrobium.</title>
        <authorList>
            <person name="Xu Q."/>
            <person name="Niu S.-C."/>
            <person name="Li K.-L."/>
            <person name="Zheng P.-J."/>
            <person name="Zhang X.-J."/>
            <person name="Jia Y."/>
            <person name="Liu Y."/>
            <person name="Niu Y.-X."/>
            <person name="Yu L.-H."/>
            <person name="Chen D.-F."/>
            <person name="Zhang G.-Q."/>
        </authorList>
    </citation>
    <scope>NUCLEOTIDE SEQUENCE</scope>
    <source>
        <tissue evidence="2">Leaf</tissue>
    </source>
</reference>
<gene>
    <name evidence="2" type="ORF">KFK09_001778</name>
</gene>
<keyword evidence="3" id="KW-1185">Reference proteome</keyword>
<dbReference type="EMBL" id="JAGYWB010000002">
    <property type="protein sequence ID" value="KAI0529231.1"/>
    <property type="molecule type" value="Genomic_DNA"/>
</dbReference>
<accession>A0A8T3CB93</accession>
<feature type="region of interest" description="Disordered" evidence="1">
    <location>
        <begin position="1"/>
        <end position="37"/>
    </location>
</feature>
<evidence type="ECO:0000313" key="2">
    <source>
        <dbReference type="EMBL" id="KAI0529231.1"/>
    </source>
</evidence>
<sequence>MGVESRSGGFGLEKDRRRTGRSEGCSLESGGDQQEQGFRMELGRGGQEQFGKQMGALRTGIARRLRSLRYLTTLREA</sequence>
<evidence type="ECO:0000313" key="3">
    <source>
        <dbReference type="Proteomes" id="UP000829196"/>
    </source>
</evidence>